<organism evidence="1 2">
    <name type="scientific">Helicobacter trogontum</name>
    <dbReference type="NCBI Taxonomy" id="50960"/>
    <lineage>
        <taxon>Bacteria</taxon>
        <taxon>Pseudomonadati</taxon>
        <taxon>Campylobacterota</taxon>
        <taxon>Epsilonproteobacteria</taxon>
        <taxon>Campylobacterales</taxon>
        <taxon>Helicobacteraceae</taxon>
        <taxon>Helicobacter</taxon>
    </lineage>
</organism>
<reference evidence="1 2" key="1">
    <citation type="journal article" date="2014" name="Genome Announc.">
        <title>Draft genome sequences of eight enterohepatic helicobacter species isolated from both laboratory and wild rodents.</title>
        <authorList>
            <person name="Sheh A."/>
            <person name="Shen Z."/>
            <person name="Fox J.G."/>
        </authorList>
    </citation>
    <scope>NUCLEOTIDE SEQUENCE [LARGE SCALE GENOMIC DNA]</scope>
    <source>
        <strain evidence="1 2">ATCC 700114</strain>
    </source>
</reference>
<dbReference type="OrthoDB" id="5329790at2"/>
<dbReference type="AlphaFoldDB" id="A0A4V6HZK8"/>
<name>A0A4V6HZK8_9HELI</name>
<proteinExistence type="predicted"/>
<evidence type="ECO:0000313" key="1">
    <source>
        <dbReference type="EMBL" id="TLD84872.1"/>
    </source>
</evidence>
<sequence length="145" mass="16904">MIEAQPNILVPTLCGLAINPDETLLCEIFFNILQSSIDKTKQKILNPAFPKILEQISNDEAKILTLIKIYSYIDYTYYMIPNANRAYREKCIEVAYSIDKTFFTMHKNHLTFLGLLTGSYYQNPEMYFEINGELIAHDFLKDKKF</sequence>
<dbReference type="Proteomes" id="UP000029878">
    <property type="component" value="Unassembled WGS sequence"/>
</dbReference>
<evidence type="ECO:0000313" key="2">
    <source>
        <dbReference type="Proteomes" id="UP000029878"/>
    </source>
</evidence>
<accession>A0A4V6HZK8</accession>
<gene>
    <name evidence="1" type="ORF">LS81_000410</name>
</gene>
<dbReference type="EMBL" id="JRPL02000001">
    <property type="protein sequence ID" value="TLD84872.1"/>
    <property type="molecule type" value="Genomic_DNA"/>
</dbReference>
<dbReference type="Pfam" id="PF14337">
    <property type="entry name" value="Abi_alpha"/>
    <property type="match status" value="1"/>
</dbReference>
<protein>
    <submittedName>
        <fullName evidence="1">DUF4393 domain-containing protein</fullName>
    </submittedName>
</protein>
<dbReference type="InterPro" id="IPR025506">
    <property type="entry name" value="Abi_alpha"/>
</dbReference>
<comment type="caution">
    <text evidence="1">The sequence shown here is derived from an EMBL/GenBank/DDBJ whole genome shotgun (WGS) entry which is preliminary data.</text>
</comment>